<protein>
    <submittedName>
        <fullName evidence="3">SH3 domain-containing protein</fullName>
    </submittedName>
</protein>
<reference evidence="3" key="1">
    <citation type="submission" date="2015-05" db="UniProtKB">
        <authorList>
            <consortium name="EnsemblMetazoa"/>
        </authorList>
    </citation>
    <scope>IDENTIFICATION</scope>
</reference>
<keyword evidence="4" id="KW-1185">Reference proteome</keyword>
<accession>T1HQD3</accession>
<dbReference type="InterPro" id="IPR001452">
    <property type="entry name" value="SH3_domain"/>
</dbReference>
<sequence length="148" mass="17329">MPVQIFCLYIQYSMVAKECKKKKQTNETRLEKKEQKIRYLGYYCGERSFVYVLRHEDERYPWKGQTNGMDGWFPSSKRCPGDYQAFPEVARTAVTVLNLWVVSCLEGGPRASTRRVLMSIIHSTLLYGTEVWADALNKMAYRKRIARV</sequence>
<evidence type="ECO:0000313" key="3">
    <source>
        <dbReference type="EnsemblMetazoa" id="RPRC006257-PA"/>
    </source>
</evidence>
<dbReference type="EMBL" id="ACPB03007181">
    <property type="status" value="NOT_ANNOTATED_CDS"/>
    <property type="molecule type" value="Genomic_DNA"/>
</dbReference>
<dbReference type="EMBL" id="ACPB03007180">
    <property type="status" value="NOT_ANNOTATED_CDS"/>
    <property type="molecule type" value="Genomic_DNA"/>
</dbReference>
<evidence type="ECO:0000313" key="4">
    <source>
        <dbReference type="Proteomes" id="UP000015103"/>
    </source>
</evidence>
<dbReference type="AlphaFoldDB" id="T1HQD3"/>
<proteinExistence type="predicted"/>
<dbReference type="HOGENOM" id="CLU_1761036_0_0_1"/>
<dbReference type="VEuPathDB" id="VectorBase:RPRC006257"/>
<dbReference type="Pfam" id="PF07653">
    <property type="entry name" value="SH3_2"/>
    <property type="match status" value="1"/>
</dbReference>
<name>T1HQD3_RHOPR</name>
<dbReference type="EnsemblMetazoa" id="RPRC006257-RA">
    <property type="protein sequence ID" value="RPRC006257-PA"/>
    <property type="gene ID" value="RPRC006257"/>
</dbReference>
<evidence type="ECO:0000259" key="2">
    <source>
        <dbReference type="Pfam" id="PF07653"/>
    </source>
</evidence>
<feature type="domain" description="SH3" evidence="2">
    <location>
        <begin position="49"/>
        <end position="77"/>
    </location>
</feature>
<evidence type="ECO:0000256" key="1">
    <source>
        <dbReference type="ARBA" id="ARBA00022443"/>
    </source>
</evidence>
<keyword evidence="1" id="KW-0728">SH3 domain</keyword>
<dbReference type="Proteomes" id="UP000015103">
    <property type="component" value="Unassembled WGS sequence"/>
</dbReference>
<organism evidence="3 4">
    <name type="scientific">Rhodnius prolixus</name>
    <name type="common">Triatomid bug</name>
    <dbReference type="NCBI Taxonomy" id="13249"/>
    <lineage>
        <taxon>Eukaryota</taxon>
        <taxon>Metazoa</taxon>
        <taxon>Ecdysozoa</taxon>
        <taxon>Arthropoda</taxon>
        <taxon>Hexapoda</taxon>
        <taxon>Insecta</taxon>
        <taxon>Pterygota</taxon>
        <taxon>Neoptera</taxon>
        <taxon>Paraneoptera</taxon>
        <taxon>Hemiptera</taxon>
        <taxon>Heteroptera</taxon>
        <taxon>Panheteroptera</taxon>
        <taxon>Cimicomorpha</taxon>
        <taxon>Reduviidae</taxon>
        <taxon>Triatominae</taxon>
        <taxon>Rhodnius</taxon>
    </lineage>
</organism>
<dbReference type="InParanoid" id="T1HQD3"/>